<dbReference type="Gramene" id="KXG19776">
    <property type="protein sequence ID" value="KXG19776"/>
    <property type="gene ID" value="SORBI_3010G113400"/>
</dbReference>
<feature type="compositionally biased region" description="Low complexity" evidence="1">
    <location>
        <begin position="81"/>
        <end position="91"/>
    </location>
</feature>
<evidence type="ECO:0000313" key="3">
    <source>
        <dbReference type="Proteomes" id="UP000000768"/>
    </source>
</evidence>
<reference evidence="3" key="2">
    <citation type="journal article" date="2018" name="Plant J.">
        <title>The Sorghum bicolor reference genome: improved assembly, gene annotations, a transcriptome atlas, and signatures of genome organization.</title>
        <authorList>
            <person name="McCormick R.F."/>
            <person name="Truong S.K."/>
            <person name="Sreedasyam A."/>
            <person name="Jenkins J."/>
            <person name="Shu S."/>
            <person name="Sims D."/>
            <person name="Kennedy M."/>
            <person name="Amirebrahimi M."/>
            <person name="Weers B.D."/>
            <person name="McKinley B."/>
            <person name="Mattison A."/>
            <person name="Morishige D.T."/>
            <person name="Grimwood J."/>
            <person name="Schmutz J."/>
            <person name="Mullet J.E."/>
        </authorList>
    </citation>
    <scope>NUCLEOTIDE SEQUENCE [LARGE SCALE GENOMIC DNA]</scope>
    <source>
        <strain evidence="3">cv. BTx623</strain>
    </source>
</reference>
<keyword evidence="3" id="KW-1185">Reference proteome</keyword>
<name>A0A194YJJ5_SORBI</name>
<dbReference type="EMBL" id="CM000769">
    <property type="protein sequence ID" value="KXG19776.1"/>
    <property type="molecule type" value="Genomic_DNA"/>
</dbReference>
<evidence type="ECO:0000313" key="2">
    <source>
        <dbReference type="EMBL" id="KXG19776.1"/>
    </source>
</evidence>
<feature type="region of interest" description="Disordered" evidence="1">
    <location>
        <begin position="29"/>
        <end position="109"/>
    </location>
</feature>
<protein>
    <submittedName>
        <fullName evidence="2">Uncharacterized protein</fullName>
    </submittedName>
</protein>
<sequence>MFRRVLPSQNHRPIPRFATASVREYAARRVPRHCRGARRLGGPRRPRPRLDPRRRRRRCPRISGPASPPTLPWRAPSGRTSAPAPVSGSSAPPAPVLWRGSSCCGHPSR</sequence>
<dbReference type="InParanoid" id="A0A194YJJ5"/>
<evidence type="ECO:0000256" key="1">
    <source>
        <dbReference type="SAM" id="MobiDB-lite"/>
    </source>
</evidence>
<reference evidence="2 3" key="1">
    <citation type="journal article" date="2009" name="Nature">
        <title>The Sorghum bicolor genome and the diversification of grasses.</title>
        <authorList>
            <person name="Paterson A.H."/>
            <person name="Bowers J.E."/>
            <person name="Bruggmann R."/>
            <person name="Dubchak I."/>
            <person name="Grimwood J."/>
            <person name="Gundlach H."/>
            <person name="Haberer G."/>
            <person name="Hellsten U."/>
            <person name="Mitros T."/>
            <person name="Poliakov A."/>
            <person name="Schmutz J."/>
            <person name="Spannagl M."/>
            <person name="Tang H."/>
            <person name="Wang X."/>
            <person name="Wicker T."/>
            <person name="Bharti A.K."/>
            <person name="Chapman J."/>
            <person name="Feltus F.A."/>
            <person name="Gowik U."/>
            <person name="Grigoriev I.V."/>
            <person name="Lyons E."/>
            <person name="Maher C.A."/>
            <person name="Martis M."/>
            <person name="Narechania A."/>
            <person name="Otillar R.P."/>
            <person name="Penning B.W."/>
            <person name="Salamov A.A."/>
            <person name="Wang Y."/>
            <person name="Zhang L."/>
            <person name="Carpita N.C."/>
            <person name="Freeling M."/>
            <person name="Gingle A.R."/>
            <person name="Hash C.T."/>
            <person name="Keller B."/>
            <person name="Klein P."/>
            <person name="Kresovich S."/>
            <person name="McCann M.C."/>
            <person name="Ming R."/>
            <person name="Peterson D.G."/>
            <person name="Mehboob-ur-Rahman"/>
            <person name="Ware D."/>
            <person name="Westhoff P."/>
            <person name="Mayer K.F."/>
            <person name="Messing J."/>
            <person name="Rokhsar D.S."/>
        </authorList>
    </citation>
    <scope>NUCLEOTIDE SEQUENCE [LARGE SCALE GENOMIC DNA]</scope>
    <source>
        <strain evidence="3">cv. BTx623</strain>
    </source>
</reference>
<proteinExistence type="predicted"/>
<dbReference type="AlphaFoldDB" id="A0A194YJJ5"/>
<accession>A0A194YJJ5</accession>
<dbReference type="Proteomes" id="UP000000768">
    <property type="component" value="Chromosome 10"/>
</dbReference>
<organism evidence="2 3">
    <name type="scientific">Sorghum bicolor</name>
    <name type="common">Sorghum</name>
    <name type="synonym">Sorghum vulgare</name>
    <dbReference type="NCBI Taxonomy" id="4558"/>
    <lineage>
        <taxon>Eukaryota</taxon>
        <taxon>Viridiplantae</taxon>
        <taxon>Streptophyta</taxon>
        <taxon>Embryophyta</taxon>
        <taxon>Tracheophyta</taxon>
        <taxon>Spermatophyta</taxon>
        <taxon>Magnoliopsida</taxon>
        <taxon>Liliopsida</taxon>
        <taxon>Poales</taxon>
        <taxon>Poaceae</taxon>
        <taxon>PACMAD clade</taxon>
        <taxon>Panicoideae</taxon>
        <taxon>Andropogonodae</taxon>
        <taxon>Andropogoneae</taxon>
        <taxon>Sorghinae</taxon>
        <taxon>Sorghum</taxon>
    </lineage>
</organism>
<feature type="compositionally biased region" description="Basic residues" evidence="1">
    <location>
        <begin position="29"/>
        <end position="60"/>
    </location>
</feature>
<gene>
    <name evidence="2" type="ORF">SORBI_3010G113400</name>
</gene>